<dbReference type="Gene3D" id="3.90.470.20">
    <property type="entry name" value="4'-phosphopantetheinyl transferase domain"/>
    <property type="match status" value="2"/>
</dbReference>
<gene>
    <name evidence="6" type="ORF">AYO21_05257</name>
</gene>
<dbReference type="GO" id="GO:0008897">
    <property type="term" value="F:holo-[acyl-carrier-protein] synthase activity"/>
    <property type="evidence" value="ECO:0007669"/>
    <property type="project" value="UniProtKB-EC"/>
</dbReference>
<dbReference type="InterPro" id="IPR037143">
    <property type="entry name" value="4-PPantetheinyl_Trfase_dom_sf"/>
</dbReference>
<name>A0A177F9Q9_9EURO</name>
<dbReference type="RefSeq" id="XP_022512508.1">
    <property type="nucleotide sequence ID" value="XM_022655227.1"/>
</dbReference>
<accession>A0A177F9Q9</accession>
<sequence>MSPHCPANFTTTINRWYLDTRPYVPQPHNPKSLHSLPLLSTLRRSDEEAITRFIRPADRFMSLASALLKYTFIHRRAKIPWSEVQISRTPAPHRRPYWEPPENWSTTDIYDDSDPADGESSLIRGLEFNVSHQAGLVVIIGCSTPTPQLPSSVVPNPGPLSPTVLDSFAQIDLASHPTCKAFDHPDLVRVGVDIACTNEDKRTPKDLTTQSKFDEWIEIFAEMFSDRERRHMRQMPIHVPIKEREEGEWASDSSSSSAASSPTDGPGSGTNNPFSKHEAKIINMKLRRFYAYWSLKEAYIKMVGEGLLASWLRELEFLDVHAPPAPLLPKPDLHQSAASNHQPKNSSNTHAIIESQGMPLPASADIYAHRKSQGHFSSVPPVDTSIQRGSDGAATTDTHSKRESVESFLINPGSSPGTHRRTSSIPAADMYAQRRPSFASPIEGKPKKLSIPSTTMVHPHAHARNRSHDYLSPFPDSPSTPSLLEPPLPATSSPNGPGVGHHPSPVESAKWTPPQQAERGMTTLLRGKRVEDVQIELVAYDQDFMIATALRGVEERPISGGDGDAGWGEGSGWWLRLDIEQDIRPCAEGWCSCLDE</sequence>
<dbReference type="AlphaFoldDB" id="A0A177F9Q9"/>
<feature type="compositionally biased region" description="Low complexity" evidence="3">
    <location>
        <begin position="250"/>
        <end position="265"/>
    </location>
</feature>
<dbReference type="Pfam" id="PF22624">
    <property type="entry name" value="AASDHPPT_N"/>
    <property type="match status" value="1"/>
</dbReference>
<evidence type="ECO:0000259" key="5">
    <source>
        <dbReference type="Pfam" id="PF22624"/>
    </source>
</evidence>
<keyword evidence="7" id="KW-1185">Reference proteome</keyword>
<dbReference type="Proteomes" id="UP000077002">
    <property type="component" value="Unassembled WGS sequence"/>
</dbReference>
<dbReference type="EMBL" id="LVKK01000032">
    <property type="protein sequence ID" value="OAG40556.1"/>
    <property type="molecule type" value="Genomic_DNA"/>
</dbReference>
<evidence type="ECO:0000259" key="4">
    <source>
        <dbReference type="Pfam" id="PF01648"/>
    </source>
</evidence>
<keyword evidence="2" id="KW-0808">Transferase</keyword>
<dbReference type="InterPro" id="IPR008278">
    <property type="entry name" value="4-PPantetheinyl_Trfase_dom"/>
</dbReference>
<protein>
    <recommendedName>
        <fullName evidence="1">holo-[acyl-carrier-protein] synthase</fullName>
        <ecNumber evidence="1">2.7.8.7</ecNumber>
    </recommendedName>
</protein>
<dbReference type="GO" id="GO:0000287">
    <property type="term" value="F:magnesium ion binding"/>
    <property type="evidence" value="ECO:0007669"/>
    <property type="project" value="InterPro"/>
</dbReference>
<feature type="compositionally biased region" description="Polar residues" evidence="3">
    <location>
        <begin position="384"/>
        <end position="397"/>
    </location>
</feature>
<feature type="compositionally biased region" description="Polar residues" evidence="3">
    <location>
        <begin position="336"/>
        <end position="348"/>
    </location>
</feature>
<dbReference type="PANTHER" id="PTHR12215">
    <property type="entry name" value="PHOSPHOPANTETHEINE TRANSFERASE"/>
    <property type="match status" value="1"/>
</dbReference>
<dbReference type="SUPFAM" id="SSF56214">
    <property type="entry name" value="4'-phosphopantetheinyl transferase"/>
    <property type="match status" value="2"/>
</dbReference>
<dbReference type="InterPro" id="IPR055066">
    <property type="entry name" value="AASDHPPT_N"/>
</dbReference>
<proteinExistence type="predicted"/>
<comment type="caution">
    <text evidence="6">The sequence shown here is derived from an EMBL/GenBank/DDBJ whole genome shotgun (WGS) entry which is preliminary data.</text>
</comment>
<feature type="domain" description="4'-phosphopantetheinyl transferase N-terminal" evidence="5">
    <location>
        <begin position="34"/>
        <end position="142"/>
    </location>
</feature>
<dbReference type="EC" id="2.7.8.7" evidence="1"/>
<feature type="region of interest" description="Disordered" evidence="3">
    <location>
        <begin position="438"/>
        <end position="514"/>
    </location>
</feature>
<organism evidence="6 7">
    <name type="scientific">Fonsecaea monophora</name>
    <dbReference type="NCBI Taxonomy" id="254056"/>
    <lineage>
        <taxon>Eukaryota</taxon>
        <taxon>Fungi</taxon>
        <taxon>Dikarya</taxon>
        <taxon>Ascomycota</taxon>
        <taxon>Pezizomycotina</taxon>
        <taxon>Eurotiomycetes</taxon>
        <taxon>Chaetothyriomycetidae</taxon>
        <taxon>Chaetothyriales</taxon>
        <taxon>Herpotrichiellaceae</taxon>
        <taxon>Fonsecaea</taxon>
    </lineage>
</organism>
<feature type="region of interest" description="Disordered" evidence="3">
    <location>
        <begin position="328"/>
        <end position="348"/>
    </location>
</feature>
<dbReference type="OrthoDB" id="1393670at2759"/>
<feature type="region of interest" description="Disordered" evidence="3">
    <location>
        <begin position="238"/>
        <end position="275"/>
    </location>
</feature>
<dbReference type="PANTHER" id="PTHR12215:SF10">
    <property type="entry name" value="L-AMINOADIPATE-SEMIALDEHYDE DEHYDROGENASE-PHOSPHOPANTETHEINYL TRANSFERASE"/>
    <property type="match status" value="1"/>
</dbReference>
<evidence type="ECO:0000313" key="6">
    <source>
        <dbReference type="EMBL" id="OAG40556.1"/>
    </source>
</evidence>
<evidence type="ECO:0000256" key="3">
    <source>
        <dbReference type="SAM" id="MobiDB-lite"/>
    </source>
</evidence>
<evidence type="ECO:0000256" key="1">
    <source>
        <dbReference type="ARBA" id="ARBA00013172"/>
    </source>
</evidence>
<evidence type="ECO:0000256" key="2">
    <source>
        <dbReference type="ARBA" id="ARBA00022679"/>
    </source>
</evidence>
<dbReference type="GO" id="GO:0005829">
    <property type="term" value="C:cytosol"/>
    <property type="evidence" value="ECO:0007669"/>
    <property type="project" value="TreeGrafter"/>
</dbReference>
<dbReference type="InterPro" id="IPR050559">
    <property type="entry name" value="P-Pant_transferase_sf"/>
</dbReference>
<reference evidence="6 7" key="1">
    <citation type="submission" date="2016-03" db="EMBL/GenBank/DDBJ databases">
        <title>Draft genome sequence of the Fonsecaea monophora CBS 269.37.</title>
        <authorList>
            <person name="Bombassaro A."/>
            <person name="Vinicius W.A."/>
            <person name="De Hoog S."/>
            <person name="Sun J."/>
            <person name="Souza E.M."/>
            <person name="Raittz R.T."/>
            <person name="Costa F."/>
            <person name="Leao A.C."/>
            <person name="Tadra-Sfeir M.Z."/>
            <person name="Baura V."/>
            <person name="Balsanelli E."/>
            <person name="Pedrosa F.O."/>
            <person name="Moreno L.F."/>
            <person name="Steffens M.B."/>
            <person name="Xi L."/>
            <person name="Bocca A.L."/>
            <person name="Felipe M.S."/>
            <person name="Teixeira M."/>
            <person name="Telles Filho F.Q."/>
            <person name="Azevedo C.M."/>
            <person name="Gomes R."/>
            <person name="Vicente V.A."/>
        </authorList>
    </citation>
    <scope>NUCLEOTIDE SEQUENCE [LARGE SCALE GENOMIC DNA]</scope>
    <source>
        <strain evidence="6 7">CBS 269.37</strain>
    </source>
</reference>
<dbReference type="GeneID" id="34600424"/>
<evidence type="ECO:0000313" key="7">
    <source>
        <dbReference type="Proteomes" id="UP000077002"/>
    </source>
</evidence>
<dbReference type="GO" id="GO:0019878">
    <property type="term" value="P:lysine biosynthetic process via aminoadipic acid"/>
    <property type="evidence" value="ECO:0007669"/>
    <property type="project" value="TreeGrafter"/>
</dbReference>
<feature type="region of interest" description="Disordered" evidence="3">
    <location>
        <begin position="372"/>
        <end position="422"/>
    </location>
</feature>
<dbReference type="Pfam" id="PF01648">
    <property type="entry name" value="ACPS"/>
    <property type="match status" value="1"/>
</dbReference>
<feature type="domain" description="4'-phosphopantetheinyl transferase" evidence="4">
    <location>
        <begin position="279"/>
        <end position="321"/>
    </location>
</feature>